<proteinExistence type="predicted"/>
<name>A0A6M1SX81_9HYPH</name>
<reference evidence="2 3" key="1">
    <citation type="submission" date="2020-02" db="EMBL/GenBank/DDBJ databases">
        <authorList>
            <person name="Khan S.A."/>
            <person name="Jeon C.O."/>
            <person name="Chun B.H."/>
        </authorList>
    </citation>
    <scope>NUCLEOTIDE SEQUENCE [LARGE SCALE GENOMIC DNA]</scope>
    <source>
        <strain evidence="2 3">H239</strain>
    </source>
</reference>
<protein>
    <submittedName>
        <fullName evidence="2">Phage portal protein</fullName>
    </submittedName>
</protein>
<dbReference type="RefSeq" id="WP_164535174.1">
    <property type="nucleotide sequence ID" value="NZ_JAALFG010000004.1"/>
</dbReference>
<dbReference type="InterPro" id="IPR006427">
    <property type="entry name" value="Portal_HK97"/>
</dbReference>
<reference evidence="2 3" key="2">
    <citation type="submission" date="2020-03" db="EMBL/GenBank/DDBJ databases">
        <title>Devosia chinhatensis sp. nov., isolated from a hexachlorocyclohexane (HCH) dump site in India.</title>
        <authorList>
            <person name="Kumar M."/>
            <person name="Lal R."/>
        </authorList>
    </citation>
    <scope>NUCLEOTIDE SEQUENCE [LARGE SCALE GENOMIC DNA]</scope>
    <source>
        <strain evidence="2 3">H239</strain>
    </source>
</reference>
<feature type="region of interest" description="Disordered" evidence="1">
    <location>
        <begin position="402"/>
        <end position="440"/>
    </location>
</feature>
<comment type="caution">
    <text evidence="2">The sequence shown here is derived from an EMBL/GenBank/DDBJ whole genome shotgun (WGS) entry which is preliminary data.</text>
</comment>
<dbReference type="Proteomes" id="UP000474802">
    <property type="component" value="Unassembled WGS sequence"/>
</dbReference>
<evidence type="ECO:0000256" key="1">
    <source>
        <dbReference type="SAM" id="MobiDB-lite"/>
    </source>
</evidence>
<dbReference type="EMBL" id="JAALFG010000004">
    <property type="protein sequence ID" value="NGP18913.1"/>
    <property type="molecule type" value="Genomic_DNA"/>
</dbReference>
<accession>A0A6M1SX81</accession>
<sequence>MGLRELFGMGARGSSARSAPQAAYGDSGMFLSTTDPRVIEFLRDGMMTASGFTVNPETALRNPAMFRACSLISNSIGMLPLNLMVKATKKKAVDHPLHRLLHRQPNDWQSAFDFRALMQLRALVHKDAFALIIRSRDLRSGKDKLLRLVPLDPKRMEVEQLNDWSVVYKYQPKTGAKIVYQARDIFHLRGMSLDGLHGFSLVEQAKEAIGLALSAELAAGRIFKNGAFVDGVLVTKGELSQEAFDRLKKSWSDRHSGADNAGNTPLLEGETEYKAVGSSAKDAQMNELRKLQIEEIGRISGVPRPLLMVDETSWGSGIEALGQFFVAYALNPWFEAWQQAIERSLLTDEEADLYEAKFNPGALLRGSLKDQADYFAKASGAGGHQPWIYTDEIRDTMDMEVRDAPPHPMMGHNGGPALDEPEPEAKPAPKKGKSEEEDDE</sequence>
<dbReference type="NCBIfam" id="TIGR01537">
    <property type="entry name" value="portal_HK97"/>
    <property type="match status" value="1"/>
</dbReference>
<organism evidence="2 3">
    <name type="scientific">Devosia aurantiaca</name>
    <dbReference type="NCBI Taxonomy" id="2714858"/>
    <lineage>
        <taxon>Bacteria</taxon>
        <taxon>Pseudomonadati</taxon>
        <taxon>Pseudomonadota</taxon>
        <taxon>Alphaproteobacteria</taxon>
        <taxon>Hyphomicrobiales</taxon>
        <taxon>Devosiaceae</taxon>
        <taxon>Devosia</taxon>
    </lineage>
</organism>
<keyword evidence="3" id="KW-1185">Reference proteome</keyword>
<dbReference type="Pfam" id="PF04860">
    <property type="entry name" value="Phage_portal"/>
    <property type="match status" value="1"/>
</dbReference>
<dbReference type="AlphaFoldDB" id="A0A6M1SX81"/>
<evidence type="ECO:0000313" key="2">
    <source>
        <dbReference type="EMBL" id="NGP18913.1"/>
    </source>
</evidence>
<gene>
    <name evidence="2" type="ORF">G5575_15760</name>
</gene>
<dbReference type="InterPro" id="IPR006944">
    <property type="entry name" value="Phage/GTA_portal"/>
</dbReference>
<evidence type="ECO:0000313" key="3">
    <source>
        <dbReference type="Proteomes" id="UP000474802"/>
    </source>
</evidence>